<dbReference type="AlphaFoldDB" id="A0A9P1GAT9"/>
<organism evidence="2">
    <name type="scientific">Cladocopium goreaui</name>
    <dbReference type="NCBI Taxonomy" id="2562237"/>
    <lineage>
        <taxon>Eukaryota</taxon>
        <taxon>Sar</taxon>
        <taxon>Alveolata</taxon>
        <taxon>Dinophyceae</taxon>
        <taxon>Suessiales</taxon>
        <taxon>Symbiodiniaceae</taxon>
        <taxon>Cladocopium</taxon>
    </lineage>
</organism>
<keyword evidence="4" id="KW-1185">Reference proteome</keyword>
<protein>
    <submittedName>
        <fullName evidence="2">Uncharacterized protein</fullName>
    </submittedName>
</protein>
<evidence type="ECO:0000313" key="4">
    <source>
        <dbReference type="Proteomes" id="UP001152797"/>
    </source>
</evidence>
<reference evidence="3" key="2">
    <citation type="submission" date="2024-04" db="EMBL/GenBank/DDBJ databases">
        <authorList>
            <person name="Chen Y."/>
            <person name="Shah S."/>
            <person name="Dougan E. K."/>
            <person name="Thang M."/>
            <person name="Chan C."/>
        </authorList>
    </citation>
    <scope>NUCLEOTIDE SEQUENCE [LARGE SCALE GENOMIC DNA]</scope>
</reference>
<accession>A0A9P1GAT9</accession>
<evidence type="ECO:0000313" key="3">
    <source>
        <dbReference type="EMBL" id="CAL1156912.1"/>
    </source>
</evidence>
<dbReference type="EMBL" id="CAMXCT030003286">
    <property type="protein sequence ID" value="CAL4790849.1"/>
    <property type="molecule type" value="Genomic_DNA"/>
</dbReference>
<evidence type="ECO:0000313" key="2">
    <source>
        <dbReference type="EMBL" id="CAI4003537.1"/>
    </source>
</evidence>
<evidence type="ECO:0000256" key="1">
    <source>
        <dbReference type="SAM" id="MobiDB-lite"/>
    </source>
</evidence>
<dbReference type="EMBL" id="CAMXCT010003286">
    <property type="protein sequence ID" value="CAI4003537.1"/>
    <property type="molecule type" value="Genomic_DNA"/>
</dbReference>
<feature type="region of interest" description="Disordered" evidence="1">
    <location>
        <begin position="1"/>
        <end position="40"/>
    </location>
</feature>
<dbReference type="Proteomes" id="UP001152797">
    <property type="component" value="Unassembled WGS sequence"/>
</dbReference>
<dbReference type="EMBL" id="CAMXCT020003286">
    <property type="protein sequence ID" value="CAL1156912.1"/>
    <property type="molecule type" value="Genomic_DNA"/>
</dbReference>
<comment type="caution">
    <text evidence="2">The sequence shown here is derived from an EMBL/GenBank/DDBJ whole genome shotgun (WGS) entry which is preliminary data.</text>
</comment>
<gene>
    <name evidence="2" type="ORF">C1SCF055_LOCUS29399</name>
</gene>
<name>A0A9P1GAT9_9DINO</name>
<proteinExistence type="predicted"/>
<reference evidence="2" key="1">
    <citation type="submission" date="2022-10" db="EMBL/GenBank/DDBJ databases">
        <authorList>
            <person name="Chen Y."/>
            <person name="Dougan E. K."/>
            <person name="Chan C."/>
            <person name="Rhodes N."/>
            <person name="Thang M."/>
        </authorList>
    </citation>
    <scope>NUCLEOTIDE SEQUENCE</scope>
</reference>
<sequence>MKRPASAGASSSWKDGLASASSPPRDLGADLGGEEPEEEAVLEFDPEIEVAAAGNQGQAQLRDRVKMQKFLGMLSANQLPKFLQKAWEESQTKKHGKRERQTLIVNSLFARSEQGRLVMDLEKPIFKAMESNYVETSSKATSKSLPKLCVVQTDDGEQYSWRQNSQTVKRGEKSEMGWEAKREGESKDMAKYKAAAQSGQDLPLTPDRWEVVKKQIGQASGALDRMETEALRHLNSLTDPDDDLYDVSKDVVQQIRKLKNLMSHVLTFKQMENGEKITMDGYNRLVFECGCTVEKLDEKLAGVKGQLSKRAKRSA</sequence>